<evidence type="ECO:0000313" key="6">
    <source>
        <dbReference type="Proteomes" id="UP000609879"/>
    </source>
</evidence>
<dbReference type="PRINTS" id="PR00038">
    <property type="entry name" value="HTHLUXR"/>
</dbReference>
<keyword evidence="3" id="KW-0804">Transcription</keyword>
<dbReference type="Pfam" id="PF00196">
    <property type="entry name" value="GerE"/>
    <property type="match status" value="1"/>
</dbReference>
<evidence type="ECO:0000256" key="2">
    <source>
        <dbReference type="ARBA" id="ARBA00023125"/>
    </source>
</evidence>
<feature type="domain" description="HTH luxR-type" evidence="4">
    <location>
        <begin position="146"/>
        <end position="211"/>
    </location>
</feature>
<keyword evidence="2" id="KW-0238">DNA-binding</keyword>
<accession>A0ABQ3Y2T7</accession>
<dbReference type="SUPFAM" id="SSF46894">
    <property type="entry name" value="C-terminal effector domain of the bipartite response regulators"/>
    <property type="match status" value="1"/>
</dbReference>
<gene>
    <name evidence="5" type="ORF">Ade02nite_29240</name>
</gene>
<evidence type="ECO:0000256" key="1">
    <source>
        <dbReference type="ARBA" id="ARBA00023015"/>
    </source>
</evidence>
<dbReference type="PANTHER" id="PTHR44688">
    <property type="entry name" value="DNA-BINDING TRANSCRIPTIONAL ACTIVATOR DEVR_DOSR"/>
    <property type="match status" value="1"/>
</dbReference>
<name>A0ABQ3Y2T7_9ACTN</name>
<reference evidence="5 6" key="1">
    <citation type="submission" date="2021-01" db="EMBL/GenBank/DDBJ databases">
        <title>Whole genome shotgun sequence of Actinoplanes deccanensis NBRC 13994.</title>
        <authorList>
            <person name="Komaki H."/>
            <person name="Tamura T."/>
        </authorList>
    </citation>
    <scope>NUCLEOTIDE SEQUENCE [LARGE SCALE GENOMIC DNA]</scope>
    <source>
        <strain evidence="5 6">NBRC 13994</strain>
    </source>
</reference>
<evidence type="ECO:0000259" key="4">
    <source>
        <dbReference type="PROSITE" id="PS50043"/>
    </source>
</evidence>
<keyword evidence="1" id="KW-0805">Transcription regulation</keyword>
<dbReference type="PROSITE" id="PS50043">
    <property type="entry name" value="HTH_LUXR_2"/>
    <property type="match status" value="1"/>
</dbReference>
<dbReference type="PANTHER" id="PTHR44688:SF16">
    <property type="entry name" value="DNA-BINDING TRANSCRIPTIONAL ACTIVATOR DEVR_DOSR"/>
    <property type="match status" value="1"/>
</dbReference>
<dbReference type="EMBL" id="BOMI01000055">
    <property type="protein sequence ID" value="GID74283.1"/>
    <property type="molecule type" value="Genomic_DNA"/>
</dbReference>
<evidence type="ECO:0000313" key="5">
    <source>
        <dbReference type="EMBL" id="GID74283.1"/>
    </source>
</evidence>
<proteinExistence type="predicted"/>
<dbReference type="InterPro" id="IPR000792">
    <property type="entry name" value="Tscrpt_reg_LuxR_C"/>
</dbReference>
<keyword evidence="6" id="KW-1185">Reference proteome</keyword>
<dbReference type="PROSITE" id="PS00622">
    <property type="entry name" value="HTH_LUXR_1"/>
    <property type="match status" value="1"/>
</dbReference>
<dbReference type="SMART" id="SM00421">
    <property type="entry name" value="HTH_LUXR"/>
    <property type="match status" value="1"/>
</dbReference>
<protein>
    <submittedName>
        <fullName evidence="5">Helix-turn-helix transcriptional regulator</fullName>
    </submittedName>
</protein>
<evidence type="ECO:0000256" key="3">
    <source>
        <dbReference type="ARBA" id="ARBA00023163"/>
    </source>
</evidence>
<organism evidence="5 6">
    <name type="scientific">Paractinoplanes deccanensis</name>
    <dbReference type="NCBI Taxonomy" id="113561"/>
    <lineage>
        <taxon>Bacteria</taxon>
        <taxon>Bacillati</taxon>
        <taxon>Actinomycetota</taxon>
        <taxon>Actinomycetes</taxon>
        <taxon>Micromonosporales</taxon>
        <taxon>Micromonosporaceae</taxon>
        <taxon>Paractinoplanes</taxon>
    </lineage>
</organism>
<dbReference type="CDD" id="cd06170">
    <property type="entry name" value="LuxR_C_like"/>
    <property type="match status" value="1"/>
</dbReference>
<dbReference type="RefSeq" id="WP_203762359.1">
    <property type="nucleotide sequence ID" value="NZ_BAAABO010000006.1"/>
</dbReference>
<sequence>MTASLSLVAPVTVALRATDPLSLAGLSRLLEPTTDLSVLAGDDPAADVLVYATDRVDGRVIPALRRSCVETHRPVVLVVEDITPAELLVAVECRVVGVLPVAAVTADRLAGSVRTAVGGGGFLPPGLVGALLGHLRHLQAEVLEQAGLAASGLKPREVEVIRLMAEGLETTEIGARLQCSERTVKGVISAVLRRLALRNRSHIIAHAMRYGVI</sequence>
<dbReference type="InterPro" id="IPR016032">
    <property type="entry name" value="Sig_transdc_resp-reg_C-effctor"/>
</dbReference>
<dbReference type="Proteomes" id="UP000609879">
    <property type="component" value="Unassembled WGS sequence"/>
</dbReference>
<dbReference type="Gene3D" id="3.40.50.2300">
    <property type="match status" value="1"/>
</dbReference>
<comment type="caution">
    <text evidence="5">The sequence shown here is derived from an EMBL/GenBank/DDBJ whole genome shotgun (WGS) entry which is preliminary data.</text>
</comment>